<dbReference type="OMA" id="NPWVYPK"/>
<proteinExistence type="predicted"/>
<protein>
    <recommendedName>
        <fullName evidence="4">Abaecin</fullName>
    </recommendedName>
</protein>
<name>A0A026WUA9_OOCBI</name>
<feature type="signal peptide" evidence="1">
    <location>
        <begin position="1"/>
        <end position="24"/>
    </location>
</feature>
<dbReference type="Proteomes" id="UP000053097">
    <property type="component" value="Unassembled WGS sequence"/>
</dbReference>
<dbReference type="EMBL" id="KK107105">
    <property type="protein sequence ID" value="EZA59583.1"/>
    <property type="molecule type" value="Genomic_DNA"/>
</dbReference>
<evidence type="ECO:0000313" key="2">
    <source>
        <dbReference type="EMBL" id="EZA59583.1"/>
    </source>
</evidence>
<keyword evidence="3" id="KW-1185">Reference proteome</keyword>
<organism evidence="2 3">
    <name type="scientific">Ooceraea biroi</name>
    <name type="common">Clonal raider ant</name>
    <name type="synonym">Cerapachys biroi</name>
    <dbReference type="NCBI Taxonomy" id="2015173"/>
    <lineage>
        <taxon>Eukaryota</taxon>
        <taxon>Metazoa</taxon>
        <taxon>Ecdysozoa</taxon>
        <taxon>Arthropoda</taxon>
        <taxon>Hexapoda</taxon>
        <taxon>Insecta</taxon>
        <taxon>Pterygota</taxon>
        <taxon>Neoptera</taxon>
        <taxon>Endopterygota</taxon>
        <taxon>Hymenoptera</taxon>
        <taxon>Apocrita</taxon>
        <taxon>Aculeata</taxon>
        <taxon>Formicoidea</taxon>
        <taxon>Formicidae</taxon>
        <taxon>Dorylinae</taxon>
        <taxon>Ooceraea</taxon>
    </lineage>
</organism>
<evidence type="ECO:0008006" key="4">
    <source>
        <dbReference type="Google" id="ProtNLM"/>
    </source>
</evidence>
<reference evidence="2 3" key="1">
    <citation type="journal article" date="2014" name="Curr. Biol.">
        <title>The genome of the clonal raider ant Cerapachys biroi.</title>
        <authorList>
            <person name="Oxley P.R."/>
            <person name="Ji L."/>
            <person name="Fetter-Pruneda I."/>
            <person name="McKenzie S.K."/>
            <person name="Li C."/>
            <person name="Hu H."/>
            <person name="Zhang G."/>
            <person name="Kronauer D.J."/>
        </authorList>
    </citation>
    <scope>NUCLEOTIDE SEQUENCE [LARGE SCALE GENOMIC DNA]</scope>
</reference>
<evidence type="ECO:0000313" key="3">
    <source>
        <dbReference type="Proteomes" id="UP000053097"/>
    </source>
</evidence>
<dbReference type="AlphaFoldDB" id="A0A026WUA9"/>
<sequence length="65" mass="6994">MVSLRRIVIVVAAALMILAAFVHAMPTSSPVASGAITIYPIPQRPPYAPNPWVYPKPTTVQPLGR</sequence>
<keyword evidence="1" id="KW-0732">Signal</keyword>
<accession>A0A026WUA9</accession>
<feature type="chain" id="PRO_5001541651" description="Abaecin" evidence="1">
    <location>
        <begin position="25"/>
        <end position="65"/>
    </location>
</feature>
<gene>
    <name evidence="2" type="ORF">X777_00426</name>
</gene>
<evidence type="ECO:0000256" key="1">
    <source>
        <dbReference type="SAM" id="SignalP"/>
    </source>
</evidence>